<reference evidence="2" key="3">
    <citation type="submission" date="2021-08" db="EMBL/GenBank/DDBJ databases">
        <authorList>
            <person name="Tani A."/>
            <person name="Ola A."/>
            <person name="Ogura Y."/>
            <person name="Katsura K."/>
            <person name="Hayashi T."/>
        </authorList>
    </citation>
    <scope>NUCLEOTIDE SEQUENCE</scope>
    <source>
        <strain evidence="2">DSM 22415</strain>
    </source>
</reference>
<dbReference type="Proteomes" id="UP001055303">
    <property type="component" value="Unassembled WGS sequence"/>
</dbReference>
<feature type="domain" description="Peptidoglycan binding-like" evidence="1">
    <location>
        <begin position="4"/>
        <end position="62"/>
    </location>
</feature>
<evidence type="ECO:0000313" key="3">
    <source>
        <dbReference type="EMBL" id="VUF16016.1"/>
    </source>
</evidence>
<dbReference type="SUPFAM" id="SSF47090">
    <property type="entry name" value="PGBD-like"/>
    <property type="match status" value="1"/>
</dbReference>
<dbReference type="OrthoDB" id="5395100at2"/>
<dbReference type="InterPro" id="IPR002477">
    <property type="entry name" value="Peptidoglycan-bd-like"/>
</dbReference>
<dbReference type="RefSeq" id="WP_144769116.1">
    <property type="nucleotide sequence ID" value="NZ_BPQI01000200.1"/>
</dbReference>
<organism evidence="3 4">
    <name type="scientific">Methylobacterium dankookense</name>
    <dbReference type="NCBI Taxonomy" id="560405"/>
    <lineage>
        <taxon>Bacteria</taxon>
        <taxon>Pseudomonadati</taxon>
        <taxon>Pseudomonadota</taxon>
        <taxon>Alphaproteobacteria</taxon>
        <taxon>Hyphomicrobiales</taxon>
        <taxon>Methylobacteriaceae</taxon>
        <taxon>Methylobacterium</taxon>
    </lineage>
</organism>
<proteinExistence type="predicted"/>
<gene>
    <name evidence="2" type="ORF">IFDJLNFL_5220</name>
    <name evidence="3" type="ORF">MTDSW087_05765</name>
</gene>
<evidence type="ECO:0000313" key="5">
    <source>
        <dbReference type="Proteomes" id="UP001055303"/>
    </source>
</evidence>
<accession>A0A564G7L6</accession>
<evidence type="ECO:0000313" key="4">
    <source>
        <dbReference type="Proteomes" id="UP000401717"/>
    </source>
</evidence>
<name>A0A564G7L6_9HYPH</name>
<dbReference type="EMBL" id="CABFVH010000085">
    <property type="protein sequence ID" value="VUF16016.1"/>
    <property type="molecule type" value="Genomic_DNA"/>
</dbReference>
<dbReference type="Proteomes" id="UP000401717">
    <property type="component" value="Unassembled WGS sequence"/>
</dbReference>
<keyword evidence="5" id="KW-1185">Reference proteome</keyword>
<dbReference type="Pfam" id="PF01471">
    <property type="entry name" value="PG_binding_1"/>
    <property type="match status" value="1"/>
</dbReference>
<dbReference type="EMBL" id="BPQI01000200">
    <property type="protein sequence ID" value="GJD59292.1"/>
    <property type="molecule type" value="Genomic_DNA"/>
</dbReference>
<dbReference type="NCBIfam" id="TIGR02594">
    <property type="entry name" value="TIGR02594 family protein"/>
    <property type="match status" value="1"/>
</dbReference>
<reference evidence="2" key="2">
    <citation type="journal article" date="2021" name="Front. Microbiol.">
        <title>Comprehensive Comparative Genomics and Phenotyping of Methylobacterium Species.</title>
        <authorList>
            <person name="Alessa O."/>
            <person name="Ogura Y."/>
            <person name="Fujitani Y."/>
            <person name="Takami H."/>
            <person name="Hayashi T."/>
            <person name="Sahin N."/>
            <person name="Tani A."/>
        </authorList>
    </citation>
    <scope>NUCLEOTIDE SEQUENCE</scope>
    <source>
        <strain evidence="2">DSM 22415</strain>
    </source>
</reference>
<dbReference type="InterPro" id="IPR036365">
    <property type="entry name" value="PGBD-like_sf"/>
</dbReference>
<dbReference type="AlphaFoldDB" id="A0A564G7L6"/>
<sequence>MKIDEIQRALIARGYDLGKGGPSGKGDDGRWGRLSIAGTKAFQAAEGLKVTGVADAGTLTRLFPSAVTKPAPIPPWYAEARRKMGLHEVRNRSVLMAWLRSDGKTLGDPAKLPWCGDFVETCIALTLPEERMVANPYYALNWLQFGMPLAIPAIGAVLVFKRTGGGHVGFYAGERSDAYRVLGGNQSNQVSETWVEKARCQGIRWPSTAAAPSGGRVMVSASGALSTNEA</sequence>
<dbReference type="InterPro" id="IPR013423">
    <property type="entry name" value="CHP02594"/>
</dbReference>
<evidence type="ECO:0000313" key="2">
    <source>
        <dbReference type="EMBL" id="GJD59292.1"/>
    </source>
</evidence>
<reference evidence="3 4" key="1">
    <citation type="submission" date="2019-06" db="EMBL/GenBank/DDBJ databases">
        <authorList>
            <person name="Rodrigo-Torres L."/>
            <person name="Arahal R. D."/>
            <person name="Lucena T."/>
        </authorList>
    </citation>
    <scope>NUCLEOTIDE SEQUENCE [LARGE SCALE GENOMIC DNA]</scope>
    <source>
        <strain evidence="3 4">SW08-7</strain>
    </source>
</reference>
<dbReference type="Gene3D" id="1.10.101.10">
    <property type="entry name" value="PGBD-like superfamily/PGBD"/>
    <property type="match status" value="1"/>
</dbReference>
<evidence type="ECO:0000259" key="1">
    <source>
        <dbReference type="Pfam" id="PF01471"/>
    </source>
</evidence>
<protein>
    <recommendedName>
        <fullName evidence="1">Peptidoglycan binding-like domain-containing protein</fullName>
    </recommendedName>
</protein>
<dbReference type="InterPro" id="IPR036366">
    <property type="entry name" value="PGBDSf"/>
</dbReference>